<evidence type="ECO:0000256" key="3">
    <source>
        <dbReference type="ARBA" id="ARBA00005201"/>
    </source>
</evidence>
<dbReference type="EMBL" id="FOMJ01000006">
    <property type="protein sequence ID" value="SFD53708.1"/>
    <property type="molecule type" value="Genomic_DNA"/>
</dbReference>
<dbReference type="GO" id="GO:0009398">
    <property type="term" value="P:FMN biosynthetic process"/>
    <property type="evidence" value="ECO:0007669"/>
    <property type="project" value="UniProtKB-UniRule"/>
</dbReference>
<evidence type="ECO:0000256" key="12">
    <source>
        <dbReference type="ARBA" id="ARBA00023268"/>
    </source>
</evidence>
<keyword evidence="10 15" id="KW-0274">FAD</keyword>
<comment type="catalytic activity">
    <reaction evidence="13 15">
        <text>riboflavin + ATP = FMN + ADP + H(+)</text>
        <dbReference type="Rhea" id="RHEA:14357"/>
        <dbReference type="ChEBI" id="CHEBI:15378"/>
        <dbReference type="ChEBI" id="CHEBI:30616"/>
        <dbReference type="ChEBI" id="CHEBI:57986"/>
        <dbReference type="ChEBI" id="CHEBI:58210"/>
        <dbReference type="ChEBI" id="CHEBI:456216"/>
        <dbReference type="EC" id="2.7.1.26"/>
    </reaction>
</comment>
<keyword evidence="8 15" id="KW-0547">Nucleotide-binding</keyword>
<name>A0A1I1T9C1_9GAMM</name>
<dbReference type="SMART" id="SM00904">
    <property type="entry name" value="Flavokinase"/>
    <property type="match status" value="1"/>
</dbReference>
<evidence type="ECO:0000256" key="4">
    <source>
        <dbReference type="ARBA" id="ARBA00022630"/>
    </source>
</evidence>
<dbReference type="NCBIfam" id="NF004162">
    <property type="entry name" value="PRK05627.1-5"/>
    <property type="match status" value="1"/>
</dbReference>
<gene>
    <name evidence="17" type="ORF">SAMN05660831_01793</name>
</gene>
<dbReference type="Pfam" id="PF06574">
    <property type="entry name" value="FAD_syn"/>
    <property type="match status" value="1"/>
</dbReference>
<keyword evidence="6 15" id="KW-0808">Transferase</keyword>
<evidence type="ECO:0000256" key="8">
    <source>
        <dbReference type="ARBA" id="ARBA00022741"/>
    </source>
</evidence>
<dbReference type="UniPathway" id="UPA00277">
    <property type="reaction ID" value="UER00407"/>
</dbReference>
<evidence type="ECO:0000256" key="7">
    <source>
        <dbReference type="ARBA" id="ARBA00022695"/>
    </source>
</evidence>
<dbReference type="GO" id="GO:0003919">
    <property type="term" value="F:FMN adenylyltransferase activity"/>
    <property type="evidence" value="ECO:0007669"/>
    <property type="project" value="UniProtKB-UniRule"/>
</dbReference>
<dbReference type="NCBIfam" id="NF004163">
    <property type="entry name" value="PRK05627.1-6"/>
    <property type="match status" value="1"/>
</dbReference>
<dbReference type="GO" id="GO:0008531">
    <property type="term" value="F:riboflavin kinase activity"/>
    <property type="evidence" value="ECO:0007669"/>
    <property type="project" value="UniProtKB-UniRule"/>
</dbReference>
<evidence type="ECO:0000259" key="16">
    <source>
        <dbReference type="SMART" id="SM00904"/>
    </source>
</evidence>
<comment type="pathway">
    <text evidence="3 15">Cofactor biosynthesis; FMN biosynthesis; FMN from riboflavin (ATP route): step 1/1.</text>
</comment>
<evidence type="ECO:0000313" key="18">
    <source>
        <dbReference type="Proteomes" id="UP000198611"/>
    </source>
</evidence>
<dbReference type="GO" id="GO:0006747">
    <property type="term" value="P:FAD biosynthetic process"/>
    <property type="evidence" value="ECO:0007669"/>
    <property type="project" value="UniProtKB-UniRule"/>
</dbReference>
<dbReference type="InterPro" id="IPR023468">
    <property type="entry name" value="Riboflavin_kinase"/>
</dbReference>
<dbReference type="FunFam" id="2.40.30.30:FF:000003">
    <property type="entry name" value="Riboflavin biosynthesis protein"/>
    <property type="match status" value="1"/>
</dbReference>
<keyword evidence="18" id="KW-1185">Reference proteome</keyword>
<evidence type="ECO:0000313" key="17">
    <source>
        <dbReference type="EMBL" id="SFD53708.1"/>
    </source>
</evidence>
<dbReference type="PANTHER" id="PTHR22749">
    <property type="entry name" value="RIBOFLAVIN KINASE/FMN ADENYLYLTRANSFERASE"/>
    <property type="match status" value="1"/>
</dbReference>
<dbReference type="CDD" id="cd02064">
    <property type="entry name" value="FAD_synthetase_N"/>
    <property type="match status" value="1"/>
</dbReference>
<dbReference type="NCBIfam" id="NF004159">
    <property type="entry name" value="PRK05627.1-2"/>
    <property type="match status" value="1"/>
</dbReference>
<dbReference type="PANTHER" id="PTHR22749:SF6">
    <property type="entry name" value="RIBOFLAVIN KINASE"/>
    <property type="match status" value="1"/>
</dbReference>
<evidence type="ECO:0000256" key="6">
    <source>
        <dbReference type="ARBA" id="ARBA00022679"/>
    </source>
</evidence>
<dbReference type="GO" id="GO:0005524">
    <property type="term" value="F:ATP binding"/>
    <property type="evidence" value="ECO:0007669"/>
    <property type="project" value="UniProtKB-UniRule"/>
</dbReference>
<comment type="function">
    <text evidence="1">Catalyzes the phosphorylation of riboflavin to FMN followed by the adenylation of FMN to FAD.</text>
</comment>
<dbReference type="SUPFAM" id="SSF82114">
    <property type="entry name" value="Riboflavin kinase-like"/>
    <property type="match status" value="1"/>
</dbReference>
<evidence type="ECO:0000256" key="13">
    <source>
        <dbReference type="ARBA" id="ARBA00047880"/>
    </source>
</evidence>
<dbReference type="SUPFAM" id="SSF52374">
    <property type="entry name" value="Nucleotidylyl transferase"/>
    <property type="match status" value="1"/>
</dbReference>
<dbReference type="STRING" id="1123397.SAMN05660831_01793"/>
<dbReference type="Proteomes" id="UP000198611">
    <property type="component" value="Unassembled WGS sequence"/>
</dbReference>
<dbReference type="Pfam" id="PF01687">
    <property type="entry name" value="Flavokinase"/>
    <property type="match status" value="1"/>
</dbReference>
<dbReference type="RefSeq" id="WP_093428431.1">
    <property type="nucleotide sequence ID" value="NZ_FOMJ01000006.1"/>
</dbReference>
<evidence type="ECO:0000256" key="2">
    <source>
        <dbReference type="ARBA" id="ARBA00004726"/>
    </source>
</evidence>
<dbReference type="NCBIfam" id="TIGR00083">
    <property type="entry name" value="ribF"/>
    <property type="match status" value="1"/>
</dbReference>
<dbReference type="InterPro" id="IPR015865">
    <property type="entry name" value="Riboflavin_kinase_bac/euk"/>
</dbReference>
<dbReference type="FunFam" id="3.40.50.620:FF:000021">
    <property type="entry name" value="Riboflavin biosynthesis protein"/>
    <property type="match status" value="1"/>
</dbReference>
<organism evidence="17 18">
    <name type="scientific">Thiohalospira halophila DSM 15071</name>
    <dbReference type="NCBI Taxonomy" id="1123397"/>
    <lineage>
        <taxon>Bacteria</taxon>
        <taxon>Pseudomonadati</taxon>
        <taxon>Pseudomonadota</taxon>
        <taxon>Gammaproteobacteria</taxon>
        <taxon>Thiohalospirales</taxon>
        <taxon>Thiohalospiraceae</taxon>
        <taxon>Thiohalospira</taxon>
    </lineage>
</organism>
<dbReference type="Gene3D" id="2.40.30.30">
    <property type="entry name" value="Riboflavin kinase-like"/>
    <property type="match status" value="1"/>
</dbReference>
<dbReference type="InterPro" id="IPR015864">
    <property type="entry name" value="FAD_synthase"/>
</dbReference>
<dbReference type="InterPro" id="IPR002606">
    <property type="entry name" value="Riboflavin_kinase_bac"/>
</dbReference>
<evidence type="ECO:0000256" key="11">
    <source>
        <dbReference type="ARBA" id="ARBA00022840"/>
    </source>
</evidence>
<comment type="similarity">
    <text evidence="15">Belongs to the ribF family.</text>
</comment>
<feature type="domain" description="Riboflavin kinase" evidence="16">
    <location>
        <begin position="183"/>
        <end position="307"/>
    </location>
</feature>
<keyword evidence="11 15" id="KW-0067">ATP-binding</keyword>
<evidence type="ECO:0000256" key="14">
    <source>
        <dbReference type="ARBA" id="ARBA00049494"/>
    </source>
</evidence>
<accession>A0A1I1T9C1</accession>
<keyword evidence="12" id="KW-0511">Multifunctional enzyme</keyword>
<evidence type="ECO:0000256" key="9">
    <source>
        <dbReference type="ARBA" id="ARBA00022777"/>
    </source>
</evidence>
<comment type="catalytic activity">
    <reaction evidence="14 15">
        <text>FMN + ATP + H(+) = FAD + diphosphate</text>
        <dbReference type="Rhea" id="RHEA:17237"/>
        <dbReference type="ChEBI" id="CHEBI:15378"/>
        <dbReference type="ChEBI" id="CHEBI:30616"/>
        <dbReference type="ChEBI" id="CHEBI:33019"/>
        <dbReference type="ChEBI" id="CHEBI:57692"/>
        <dbReference type="ChEBI" id="CHEBI:58210"/>
        <dbReference type="EC" id="2.7.7.2"/>
    </reaction>
</comment>
<sequence length="309" mass="34000">MEVIRGLHNLRPAHRGSAVTIGNFDGIHRGHQAVLGQLEAGARARGLPATLITFEPHPLEYFAPERADARITRLREKVDALRAQPVERVLCLKFDARLAAMAPEEFIQRVLVDGLGTEYLVVGDDFRFGNRRAGTFETLEAAGAEHGFAVERTRTYSLDGERVSSTRVRNALTAGELETAAELLGRPYRLCGRVVHGDQRGRTIGFPTANIPLYRRKRPLSGVFAVWLTVDGGPSRPAVANVGTRPTVDGTEPVLEVHVFDFAGDLYGRPVSVEFVEKIREEQRFGSLEELTAQIDADAAAARRRLGVE</sequence>
<evidence type="ECO:0000256" key="15">
    <source>
        <dbReference type="PIRNR" id="PIRNR004491"/>
    </source>
</evidence>
<keyword evidence="5 15" id="KW-0288">FMN</keyword>
<dbReference type="EC" id="2.7.7.2" evidence="15"/>
<reference evidence="17 18" key="1">
    <citation type="submission" date="2016-10" db="EMBL/GenBank/DDBJ databases">
        <authorList>
            <person name="de Groot N.N."/>
        </authorList>
    </citation>
    <scope>NUCLEOTIDE SEQUENCE [LARGE SCALE GENOMIC DNA]</scope>
    <source>
        <strain evidence="17 18">HL3</strain>
    </source>
</reference>
<dbReference type="OrthoDB" id="9803667at2"/>
<evidence type="ECO:0000256" key="1">
    <source>
        <dbReference type="ARBA" id="ARBA00002121"/>
    </source>
</evidence>
<keyword evidence="4 15" id="KW-0285">Flavoprotein</keyword>
<proteinExistence type="inferred from homology"/>
<comment type="pathway">
    <text evidence="2 15">Cofactor biosynthesis; FAD biosynthesis; FAD from FMN: step 1/1.</text>
</comment>
<dbReference type="EC" id="2.7.1.26" evidence="15"/>
<dbReference type="InterPro" id="IPR023465">
    <property type="entry name" value="Riboflavin_kinase_dom_sf"/>
</dbReference>
<dbReference type="GO" id="GO:0009231">
    <property type="term" value="P:riboflavin biosynthetic process"/>
    <property type="evidence" value="ECO:0007669"/>
    <property type="project" value="InterPro"/>
</dbReference>
<keyword evidence="7 15" id="KW-0548">Nucleotidyltransferase</keyword>
<dbReference type="Gene3D" id="3.40.50.620">
    <property type="entry name" value="HUPs"/>
    <property type="match status" value="1"/>
</dbReference>
<dbReference type="UniPathway" id="UPA00276">
    <property type="reaction ID" value="UER00406"/>
</dbReference>
<keyword evidence="9 15" id="KW-0418">Kinase</keyword>
<dbReference type="PIRSF" id="PIRSF004491">
    <property type="entry name" value="FAD_Synth"/>
    <property type="match status" value="1"/>
</dbReference>
<evidence type="ECO:0000256" key="5">
    <source>
        <dbReference type="ARBA" id="ARBA00022643"/>
    </source>
</evidence>
<protein>
    <recommendedName>
        <fullName evidence="15">Riboflavin biosynthesis protein</fullName>
    </recommendedName>
    <domain>
        <recommendedName>
            <fullName evidence="15">Riboflavin kinase</fullName>
            <ecNumber evidence="15">2.7.1.26</ecNumber>
        </recommendedName>
        <alternativeName>
            <fullName evidence="15">Flavokinase</fullName>
        </alternativeName>
    </domain>
    <domain>
        <recommendedName>
            <fullName evidence="15">FMN adenylyltransferase</fullName>
            <ecNumber evidence="15">2.7.7.2</ecNumber>
        </recommendedName>
        <alternativeName>
            <fullName evidence="15">FAD pyrophosphorylase</fullName>
        </alternativeName>
        <alternativeName>
            <fullName evidence="15">FAD synthase</fullName>
        </alternativeName>
    </domain>
</protein>
<dbReference type="NCBIfam" id="NF004160">
    <property type="entry name" value="PRK05627.1-3"/>
    <property type="match status" value="1"/>
</dbReference>
<dbReference type="InterPro" id="IPR014729">
    <property type="entry name" value="Rossmann-like_a/b/a_fold"/>
</dbReference>
<dbReference type="AlphaFoldDB" id="A0A1I1T9C1"/>
<evidence type="ECO:0000256" key="10">
    <source>
        <dbReference type="ARBA" id="ARBA00022827"/>
    </source>
</evidence>